<dbReference type="InterPro" id="IPR027417">
    <property type="entry name" value="P-loop_NTPase"/>
</dbReference>
<keyword evidence="2" id="KW-0418">Kinase</keyword>
<reference evidence="3" key="1">
    <citation type="submission" date="2019-11" db="EMBL/GenBank/DDBJ databases">
        <title>The complete genome sequence of Saccharopolyspora sp. E2A.</title>
        <authorList>
            <person name="Zhang G."/>
        </authorList>
    </citation>
    <scope>NUCLEOTIDE SEQUENCE [LARGE SCALE GENOMIC DNA]</scope>
    <source>
        <strain evidence="3">E2A</strain>
    </source>
</reference>
<dbReference type="EMBL" id="CP045929">
    <property type="protein sequence ID" value="QGK71062.1"/>
    <property type="molecule type" value="Genomic_DNA"/>
</dbReference>
<dbReference type="RefSeq" id="WP_154077639.1">
    <property type="nucleotide sequence ID" value="NZ_CP045929.1"/>
</dbReference>
<dbReference type="Pfam" id="PF00485">
    <property type="entry name" value="PRK"/>
    <property type="match status" value="1"/>
</dbReference>
<dbReference type="GO" id="GO:0016301">
    <property type="term" value="F:kinase activity"/>
    <property type="evidence" value="ECO:0007669"/>
    <property type="project" value="UniProtKB-KW"/>
</dbReference>
<gene>
    <name evidence="2" type="ORF">GIY23_17410</name>
</gene>
<keyword evidence="2" id="KW-0808">Transferase</keyword>
<keyword evidence="3" id="KW-1185">Reference proteome</keyword>
<feature type="domain" description="Phosphoribulokinase/uridine kinase" evidence="1">
    <location>
        <begin position="23"/>
        <end position="205"/>
    </location>
</feature>
<dbReference type="NCBIfam" id="NF006743">
    <property type="entry name" value="PRK09270.1-2"/>
    <property type="match status" value="1"/>
</dbReference>
<dbReference type="InterPro" id="IPR006083">
    <property type="entry name" value="PRK/URK"/>
</dbReference>
<evidence type="ECO:0000313" key="3">
    <source>
        <dbReference type="Proteomes" id="UP000371041"/>
    </source>
</evidence>
<dbReference type="KEGG" id="sace:GIY23_17410"/>
<dbReference type="SUPFAM" id="SSF52540">
    <property type="entry name" value="P-loop containing nucleoside triphosphate hydrolases"/>
    <property type="match status" value="1"/>
</dbReference>
<name>A0A5Q3Q9B8_9PSEU</name>
<dbReference type="Gene3D" id="3.40.50.300">
    <property type="entry name" value="P-loop containing nucleotide triphosphate hydrolases"/>
    <property type="match status" value="3"/>
</dbReference>
<dbReference type="PANTHER" id="PTHR10285">
    <property type="entry name" value="URIDINE KINASE"/>
    <property type="match status" value="1"/>
</dbReference>
<proteinExistence type="predicted"/>
<evidence type="ECO:0000259" key="1">
    <source>
        <dbReference type="Pfam" id="PF00485"/>
    </source>
</evidence>
<dbReference type="Proteomes" id="UP000371041">
    <property type="component" value="Chromosome"/>
</dbReference>
<dbReference type="GO" id="GO:0005524">
    <property type="term" value="F:ATP binding"/>
    <property type="evidence" value="ECO:0007669"/>
    <property type="project" value="InterPro"/>
</dbReference>
<evidence type="ECO:0000313" key="2">
    <source>
        <dbReference type="EMBL" id="QGK71062.1"/>
    </source>
</evidence>
<organism evidence="2 3">
    <name type="scientific">Allosaccharopolyspora coralli</name>
    <dbReference type="NCBI Taxonomy" id="2665642"/>
    <lineage>
        <taxon>Bacteria</taxon>
        <taxon>Bacillati</taxon>
        <taxon>Actinomycetota</taxon>
        <taxon>Actinomycetes</taxon>
        <taxon>Pseudonocardiales</taxon>
        <taxon>Pseudonocardiaceae</taxon>
        <taxon>Allosaccharopolyspora</taxon>
    </lineage>
</organism>
<dbReference type="AlphaFoldDB" id="A0A5Q3Q9B8"/>
<sequence length="207" mass="22622">MSSLSVLVERAQELADSGQRRLLGITGPPGCGKGTVADALVQALGSSALVVPMDGFHLSQAELRRLGRRDRMGAPDTFDVFGYVDLLRRIRRREPVSAPAFDREIEEAVPDAISVPADVPLVITEGNYLLLDTEPWDSVAGLLHESWFLAPDHGVRVRRLVARHVRFGKTSPQAHEWVSRSDERNAALVAPSRSRADLVVEGDPTEA</sequence>
<protein>
    <submittedName>
        <fullName evidence="2">Nucleoside/nucleotide kinase family protein</fullName>
    </submittedName>
</protein>
<accession>A0A5Q3Q9B8</accession>